<reference evidence="2 3" key="1">
    <citation type="journal article" date="2021" name="BMC Biol.">
        <title>Horizontally acquired antibacterial genes associated with adaptive radiation of ladybird beetles.</title>
        <authorList>
            <person name="Li H.S."/>
            <person name="Tang X.F."/>
            <person name="Huang Y.H."/>
            <person name="Xu Z.Y."/>
            <person name="Chen M.L."/>
            <person name="Du X.Y."/>
            <person name="Qiu B.Y."/>
            <person name="Chen P.T."/>
            <person name="Zhang W."/>
            <person name="Slipinski A."/>
            <person name="Escalona H.E."/>
            <person name="Waterhouse R.M."/>
            <person name="Zwick A."/>
            <person name="Pang H."/>
        </authorList>
    </citation>
    <scope>NUCLEOTIDE SEQUENCE [LARGE SCALE GENOMIC DNA]</scope>
    <source>
        <strain evidence="2">SYSU2018</strain>
    </source>
</reference>
<keyword evidence="3" id="KW-1185">Reference proteome</keyword>
<dbReference type="EMBL" id="JABFTP020000023">
    <property type="protein sequence ID" value="KAL3270386.1"/>
    <property type="molecule type" value="Genomic_DNA"/>
</dbReference>
<protein>
    <submittedName>
        <fullName evidence="2">Uncharacterized protein</fullName>
    </submittedName>
</protein>
<organism evidence="2 3">
    <name type="scientific">Cryptolaemus montrouzieri</name>
    <dbReference type="NCBI Taxonomy" id="559131"/>
    <lineage>
        <taxon>Eukaryota</taxon>
        <taxon>Metazoa</taxon>
        <taxon>Ecdysozoa</taxon>
        <taxon>Arthropoda</taxon>
        <taxon>Hexapoda</taxon>
        <taxon>Insecta</taxon>
        <taxon>Pterygota</taxon>
        <taxon>Neoptera</taxon>
        <taxon>Endopterygota</taxon>
        <taxon>Coleoptera</taxon>
        <taxon>Polyphaga</taxon>
        <taxon>Cucujiformia</taxon>
        <taxon>Coccinelloidea</taxon>
        <taxon>Coccinellidae</taxon>
        <taxon>Scymninae</taxon>
        <taxon>Scymnini</taxon>
        <taxon>Cryptolaemus</taxon>
    </lineage>
</organism>
<feature type="region of interest" description="Disordered" evidence="1">
    <location>
        <begin position="108"/>
        <end position="138"/>
    </location>
</feature>
<dbReference type="AlphaFoldDB" id="A0ABD2MW83"/>
<evidence type="ECO:0000313" key="2">
    <source>
        <dbReference type="EMBL" id="KAL3270386.1"/>
    </source>
</evidence>
<dbReference type="Proteomes" id="UP001516400">
    <property type="component" value="Unassembled WGS sequence"/>
</dbReference>
<gene>
    <name evidence="2" type="ORF">HHI36_023926</name>
</gene>
<accession>A0ABD2MW83</accession>
<proteinExistence type="predicted"/>
<comment type="caution">
    <text evidence="2">The sequence shown here is derived from an EMBL/GenBank/DDBJ whole genome shotgun (WGS) entry which is preliminary data.</text>
</comment>
<evidence type="ECO:0000313" key="3">
    <source>
        <dbReference type="Proteomes" id="UP001516400"/>
    </source>
</evidence>
<name>A0ABD2MW83_9CUCU</name>
<evidence type="ECO:0000256" key="1">
    <source>
        <dbReference type="SAM" id="MobiDB-lite"/>
    </source>
</evidence>
<sequence>MDLVFDCNRLAKDELTYELVIRGFEDVGTVESIRGRLRNVIKLERSVKRVDRTDPTEDTKLKERSQLSSKALTLLPKLKTRVRTLHTLELSIFDASLLNIRVDSDDNLPSNGNDEEIKGAIENSTPKPAGVNKGQSSTSFQVKSVSVTKWNLQF</sequence>